<dbReference type="GO" id="GO:0007268">
    <property type="term" value="P:chemical synaptic transmission"/>
    <property type="evidence" value="ECO:0007669"/>
    <property type="project" value="InterPro"/>
</dbReference>
<dbReference type="PANTHER" id="PTHR36170">
    <property type="entry name" value="CENTROSOMAL PROTEIN OF 89 KDA"/>
    <property type="match status" value="1"/>
</dbReference>
<accession>A0A6J3KZT7</accession>
<evidence type="ECO:0000313" key="4">
    <source>
        <dbReference type="RefSeq" id="XP_033358497.1"/>
    </source>
</evidence>
<dbReference type="RefSeq" id="XP_033358497.1">
    <property type="nucleotide sequence ID" value="XM_033502606.1"/>
</dbReference>
<sequence length="641" mass="75817">MANCDSIITQEKKKHNYRRTTGVKSNQDTTSIPIHRRRRVARTKHTLKAHNVYKYPSDWITDNDIIEPENELLLRNRTETYEHERSKKVNEDGSLQKQAFDEVDADSGIILSRTRKHVSRDAMKIADEYQKLEKRYKSVQEECQKLSDILEQRELEYKKVCLHYETLIQMIQELEEAKVSLVQHNQKLEIERVQSNEDIILLKNIVYQLNTELERYQDKLGGQKHENVSVHAENENKYDSRIWGSINFHALGPLLNAYQENLSEKQELVHMYEQEMAEFSSRCKEILTENEIMHREVEGLKSECDRYTKETKKLFENTMLLKNQNDILKKEAANVKRETDDIRSSYELKMEVILKCNEALKKEYTTTASELSNLRGKYEILSKEFEKMKSKGDQTVPIVVHTTAIEECKTLLDELKYQYESEKRNLCNHIKRIEENQPENEKQLIMVTAERNHLKGLVENLETTLKRTQHRIEHMQTIVYSTRVSRNSLKEKLSKVTAYCEELFSEYERIVIEREKLLAFLRETEKENADMDRLGKNINSRVEGLKSQLKIVRKGTKQQVDSVEKRIKLQEVHVRLMKHDYQRKIQYLNDIIKQQEEMIEKLQKEKHSSLDSSSLDNSTRRILQTTNDDNPDNCNTRTKNS</sequence>
<gene>
    <name evidence="4 5" type="primary">LOC117238053</name>
</gene>
<dbReference type="GO" id="GO:0005814">
    <property type="term" value="C:centriole"/>
    <property type="evidence" value="ECO:0007669"/>
    <property type="project" value="InterPro"/>
</dbReference>
<keyword evidence="1" id="KW-0175">Coiled coil</keyword>
<organism evidence="3 4">
    <name type="scientific">Bombus vosnesenskii</name>
    <dbReference type="NCBI Taxonomy" id="207650"/>
    <lineage>
        <taxon>Eukaryota</taxon>
        <taxon>Metazoa</taxon>
        <taxon>Ecdysozoa</taxon>
        <taxon>Arthropoda</taxon>
        <taxon>Hexapoda</taxon>
        <taxon>Insecta</taxon>
        <taxon>Pterygota</taxon>
        <taxon>Neoptera</taxon>
        <taxon>Endopterygota</taxon>
        <taxon>Hymenoptera</taxon>
        <taxon>Apocrita</taxon>
        <taxon>Aculeata</taxon>
        <taxon>Apoidea</taxon>
        <taxon>Anthophila</taxon>
        <taxon>Apidae</taxon>
        <taxon>Bombus</taxon>
        <taxon>Pyrobombus</taxon>
    </lineage>
</organism>
<feature type="region of interest" description="Disordered" evidence="2">
    <location>
        <begin position="603"/>
        <end position="641"/>
    </location>
</feature>
<evidence type="ECO:0000313" key="3">
    <source>
        <dbReference type="Proteomes" id="UP000504631"/>
    </source>
</evidence>
<feature type="coiled-coil region" evidence="1">
    <location>
        <begin position="371"/>
        <end position="425"/>
    </location>
</feature>
<feature type="coiled-coil region" evidence="1">
    <location>
        <begin position="255"/>
        <end position="338"/>
    </location>
</feature>
<dbReference type="AlphaFoldDB" id="A0A6J3KZT7"/>
<dbReference type="PANTHER" id="PTHR36170:SF1">
    <property type="entry name" value="CENTROSOMAL PROTEIN OF 89 KDA"/>
    <property type="match status" value="1"/>
</dbReference>
<dbReference type="GO" id="GO:0045202">
    <property type="term" value="C:synapse"/>
    <property type="evidence" value="ECO:0007669"/>
    <property type="project" value="GOC"/>
</dbReference>
<dbReference type="GeneID" id="117238053"/>
<protein>
    <submittedName>
        <fullName evidence="4 5">Centrosomal protein of 89 kDa-like</fullName>
    </submittedName>
</protein>
<evidence type="ECO:0000256" key="2">
    <source>
        <dbReference type="SAM" id="MobiDB-lite"/>
    </source>
</evidence>
<dbReference type="Proteomes" id="UP000504631">
    <property type="component" value="Unplaced"/>
</dbReference>
<evidence type="ECO:0000256" key="1">
    <source>
        <dbReference type="SAM" id="Coils"/>
    </source>
</evidence>
<feature type="compositionally biased region" description="Low complexity" evidence="2">
    <location>
        <begin position="625"/>
        <end position="641"/>
    </location>
</feature>
<proteinExistence type="predicted"/>
<keyword evidence="3" id="KW-1185">Reference proteome</keyword>
<dbReference type="InterPro" id="IPR033545">
    <property type="entry name" value="CEP89"/>
</dbReference>
<dbReference type="GO" id="GO:0097539">
    <property type="term" value="C:ciliary transition fiber"/>
    <property type="evidence" value="ECO:0007669"/>
    <property type="project" value="TreeGrafter"/>
</dbReference>
<feature type="coiled-coil region" evidence="1">
    <location>
        <begin position="115"/>
        <end position="191"/>
    </location>
</feature>
<reference evidence="4 5" key="1">
    <citation type="submission" date="2025-04" db="UniProtKB">
        <authorList>
            <consortium name="RefSeq"/>
        </authorList>
    </citation>
    <scope>IDENTIFICATION</scope>
    <source>
        <tissue evidence="4 5">Muscle</tissue>
    </source>
</reference>
<evidence type="ECO:0000313" key="5">
    <source>
        <dbReference type="RefSeq" id="XP_033358498.1"/>
    </source>
</evidence>
<name>A0A6J3KZT7_9HYME</name>
<feature type="region of interest" description="Disordered" evidence="2">
    <location>
        <begin position="1"/>
        <end position="30"/>
    </location>
</feature>
<dbReference type="KEGG" id="bvk:117238053"/>
<feature type="coiled-coil region" evidence="1">
    <location>
        <begin position="451"/>
        <end position="478"/>
    </location>
</feature>
<dbReference type="GO" id="GO:0060271">
    <property type="term" value="P:cilium assembly"/>
    <property type="evidence" value="ECO:0007669"/>
    <property type="project" value="InterPro"/>
</dbReference>
<dbReference type="GO" id="GO:0007005">
    <property type="term" value="P:mitochondrion organization"/>
    <property type="evidence" value="ECO:0007669"/>
    <property type="project" value="InterPro"/>
</dbReference>
<dbReference type="RefSeq" id="XP_033358498.1">
    <property type="nucleotide sequence ID" value="XM_033502607.1"/>
</dbReference>